<reference evidence="1 2" key="1">
    <citation type="submission" date="2019-07" db="EMBL/GenBank/DDBJ databases">
        <title>Genome sequencing of the stress-tolerant strain Azospirillum brasilense Az19.</title>
        <authorList>
            <person name="Maroniche G.A."/>
            <person name="Garcia J.E."/>
            <person name="Pagnussat L."/>
            <person name="Amenta M."/>
            <person name="Creus C.M."/>
        </authorList>
    </citation>
    <scope>NUCLEOTIDE SEQUENCE [LARGE SCALE GENOMIC DNA]</scope>
    <source>
        <strain evidence="1 2">Az19</strain>
    </source>
</reference>
<evidence type="ECO:0000313" key="1">
    <source>
        <dbReference type="EMBL" id="KAA1053909.1"/>
    </source>
</evidence>
<evidence type="ECO:0000313" key="2">
    <source>
        <dbReference type="Proteomes" id="UP000325333"/>
    </source>
</evidence>
<comment type="caution">
    <text evidence="1">The sequence shown here is derived from an EMBL/GenBank/DDBJ whole genome shotgun (WGS) entry which is preliminary data.</text>
</comment>
<protein>
    <submittedName>
        <fullName evidence="1">Uncharacterized protein</fullName>
    </submittedName>
</protein>
<sequence length="575" mass="62582">MGQCDGWPSFSATPADDSLNFCTRWVALPSRLLSRLSSKLGADRPRPAERSMTVRTAEPFRIARPSPVEEAISLLSDQDSRTVKRVVRAIEMQRVLAWEADTLITTNLDTMLGALRPLLQEDRLPRLDTLSRLAFAPVEKLFDGSDDVRAWSVPRPWLRAIWVLARRREPSRLDGLANLYAKLVVNAEGSPDTDAVAQIAGQSQRVLADVLGDMAADREFLASHADVMGWATAIGYEDPAAHLADLLTRLHSAYVAHRTVGDAMGDTLLHLRNAMRRRYWREAPELDSALFEIGQAVSALKRGMSAGPLSRSPAAAYFVLLGRSSPQPWSLLDVVRRRTRIELCAEKPIDSCASADMVALVDDLVGDAETRAARTIRLLDVARTGGGDCTTALFAAAEAAVGLSKRVRGIEGSGFLDPRGVLQRRMNAVRDRVTPQVRSVVLPWLGTLAKSPLMCEGDLSSLTSAVHASAALRAFVDEMDGLQCRAAARRVINMILDMTRSEIEATAAAVRRAGMSSSSRGDAALVIAETLAPETGSELRKRLLAAKRASDRLLQNIPSASEFEGKHRLAMASPL</sequence>
<dbReference type="Proteomes" id="UP000325333">
    <property type="component" value="Unassembled WGS sequence"/>
</dbReference>
<organism evidence="1 2">
    <name type="scientific">Azospirillum argentinense</name>
    <dbReference type="NCBI Taxonomy" id="2970906"/>
    <lineage>
        <taxon>Bacteria</taxon>
        <taxon>Pseudomonadati</taxon>
        <taxon>Pseudomonadota</taxon>
        <taxon>Alphaproteobacteria</taxon>
        <taxon>Rhodospirillales</taxon>
        <taxon>Azospirillaceae</taxon>
        <taxon>Azospirillum</taxon>
    </lineage>
</organism>
<gene>
    <name evidence="1" type="ORF">FH063_002491</name>
</gene>
<accession>A0A5B0KNP9</accession>
<name>A0A5B0KNP9_9PROT</name>
<dbReference type="AlphaFoldDB" id="A0A5B0KNP9"/>
<dbReference type="EMBL" id="VEWN01000013">
    <property type="protein sequence ID" value="KAA1053909.1"/>
    <property type="molecule type" value="Genomic_DNA"/>
</dbReference>
<proteinExistence type="predicted"/>